<comment type="subcellular location">
    <subcellularLocation>
        <location evidence="1">Cytoplasm</location>
        <location evidence="1">Cytoskeleton</location>
        <location evidence="1">Cilium axoneme</location>
    </subcellularLocation>
</comment>
<accession>A0A4E0RAA4</accession>
<evidence type="ECO:0000256" key="3">
    <source>
        <dbReference type="ARBA" id="ARBA00034143"/>
    </source>
</evidence>
<proteinExistence type="predicted"/>
<evidence type="ECO:0000256" key="1">
    <source>
        <dbReference type="ARBA" id="ARBA00004430"/>
    </source>
</evidence>
<feature type="compositionally biased region" description="Basic and acidic residues" evidence="5">
    <location>
        <begin position="259"/>
        <end position="270"/>
    </location>
</feature>
<dbReference type="EMBL" id="JXXN02001599">
    <property type="protein sequence ID" value="THD24443.1"/>
    <property type="molecule type" value="Genomic_DNA"/>
</dbReference>
<organism evidence="6 7">
    <name type="scientific">Fasciola hepatica</name>
    <name type="common">Liver fluke</name>
    <dbReference type="NCBI Taxonomy" id="6192"/>
    <lineage>
        <taxon>Eukaryota</taxon>
        <taxon>Metazoa</taxon>
        <taxon>Spiralia</taxon>
        <taxon>Lophotrochozoa</taxon>
        <taxon>Platyhelminthes</taxon>
        <taxon>Trematoda</taxon>
        <taxon>Digenea</taxon>
        <taxon>Plagiorchiida</taxon>
        <taxon>Echinostomata</taxon>
        <taxon>Echinostomatoidea</taxon>
        <taxon>Fasciolidae</taxon>
        <taxon>Fasciola</taxon>
    </lineage>
</organism>
<keyword evidence="4" id="KW-0802">TPR repeat</keyword>
<name>A0A4E0RAA4_FASHE</name>
<dbReference type="Pfam" id="PF13181">
    <property type="entry name" value="TPR_8"/>
    <property type="match status" value="1"/>
</dbReference>
<dbReference type="InterPro" id="IPR019734">
    <property type="entry name" value="TPR_rpt"/>
</dbReference>
<feature type="repeat" description="TPR" evidence="4">
    <location>
        <begin position="367"/>
        <end position="400"/>
    </location>
</feature>
<dbReference type="SMART" id="SM00028">
    <property type="entry name" value="TPR"/>
    <property type="match status" value="7"/>
</dbReference>
<dbReference type="GO" id="GO:0005930">
    <property type="term" value="C:axoneme"/>
    <property type="evidence" value="ECO:0007669"/>
    <property type="project" value="UniProtKB-SubCell"/>
</dbReference>
<dbReference type="PANTHER" id="PTHR23040">
    <property type="match status" value="1"/>
</dbReference>
<dbReference type="InterPro" id="IPR040111">
    <property type="entry name" value="ODAD4"/>
</dbReference>
<feature type="compositionally biased region" description="Basic and acidic residues" evidence="5">
    <location>
        <begin position="152"/>
        <end position="161"/>
    </location>
</feature>
<reference evidence="6" key="1">
    <citation type="submission" date="2019-03" db="EMBL/GenBank/DDBJ databases">
        <title>Improved annotation for the trematode Fasciola hepatica.</title>
        <authorList>
            <person name="Choi Y.-J."/>
            <person name="Martin J."/>
            <person name="Mitreva M."/>
        </authorList>
    </citation>
    <scope>NUCLEOTIDE SEQUENCE [LARGE SCALE GENOMIC DNA]</scope>
</reference>
<protein>
    <recommendedName>
        <fullName evidence="2">Outer dynein arm-docking complex subunit 4</fullName>
    </recommendedName>
    <alternativeName>
        <fullName evidence="3">Tetratricopeptide repeat protein 25</fullName>
    </alternativeName>
</protein>
<evidence type="ECO:0000313" key="7">
    <source>
        <dbReference type="Proteomes" id="UP000230066"/>
    </source>
</evidence>
<evidence type="ECO:0000313" key="6">
    <source>
        <dbReference type="EMBL" id="THD24443.1"/>
    </source>
</evidence>
<dbReference type="Proteomes" id="UP000230066">
    <property type="component" value="Unassembled WGS sequence"/>
</dbReference>
<dbReference type="SUPFAM" id="SSF48452">
    <property type="entry name" value="TPR-like"/>
    <property type="match status" value="1"/>
</dbReference>
<feature type="region of interest" description="Disordered" evidence="5">
    <location>
        <begin position="152"/>
        <end position="177"/>
    </location>
</feature>
<dbReference type="Pfam" id="PF13424">
    <property type="entry name" value="TPR_12"/>
    <property type="match status" value="1"/>
</dbReference>
<evidence type="ECO:0000256" key="4">
    <source>
        <dbReference type="PROSITE-ProRule" id="PRU00339"/>
    </source>
</evidence>
<dbReference type="Pfam" id="PF13176">
    <property type="entry name" value="TPR_7"/>
    <property type="match status" value="1"/>
</dbReference>
<feature type="region of interest" description="Disordered" evidence="5">
    <location>
        <begin position="253"/>
        <end position="272"/>
    </location>
</feature>
<dbReference type="PROSITE" id="PS50005">
    <property type="entry name" value="TPR"/>
    <property type="match status" value="2"/>
</dbReference>
<sequence>MSRDSSEERVAAPKCTFEVYRSEGDTLFLKKKYDNAILCYTKALELREKDLHCLLRRSCCYSSIGEIDKALEDSDAALNTSPDNHRGLLQKAEVLYNRGEFEYALMFFHRGHQKRPELHAFRIGIQKCEEAVKNSLHLTKGLQITEEGSEKFKAQMDEQPQKRPTVKTTQKTEKDKKSDDIPLHILSPAKSKAFFGYLYEDHEYLEKLVHQEAIKKWRTACSDEVKQIAKNGLNYLDARSQFWHQEKPIYARRKARPGKKMEKSREKEPTATEQSINIFQVLETLREIDQYQRHQQHDLAIKAAETLRQQVSQWTDAFCPNRLEVLANVNSMLGLSYLEMDRLEEALDAHEQAYALGHRCDLPEIVSHAVDNIGRVHAKKGEYQEAIDIWKKKLGDTKNDYELIWLNYEIGRCHLEMEQSHEALKYGLKALDLSTQIGDDAWQLNINVLIGQANLQLENRSEALEAFRSAHELAKTLSAEEAERAIMQVIDEFEETEFGVDTDSLTQDELLFRRSPALPLQLHFQRTKSRTDEYDSKVY</sequence>
<evidence type="ECO:0000256" key="2">
    <source>
        <dbReference type="ARBA" id="ARBA00034139"/>
    </source>
</evidence>
<gene>
    <name evidence="6" type="ORF">D915_004508</name>
</gene>
<dbReference type="Gene3D" id="1.25.40.10">
    <property type="entry name" value="Tetratricopeptide repeat domain"/>
    <property type="match status" value="3"/>
</dbReference>
<dbReference type="InterPro" id="IPR011990">
    <property type="entry name" value="TPR-like_helical_dom_sf"/>
</dbReference>
<dbReference type="AlphaFoldDB" id="A0A4E0RAA4"/>
<feature type="repeat" description="TPR" evidence="4">
    <location>
        <begin position="17"/>
        <end position="50"/>
    </location>
</feature>
<evidence type="ECO:0000256" key="5">
    <source>
        <dbReference type="SAM" id="MobiDB-lite"/>
    </source>
</evidence>
<comment type="caution">
    <text evidence="6">The sequence shown here is derived from an EMBL/GenBank/DDBJ whole genome shotgun (WGS) entry which is preliminary data.</text>
</comment>
<keyword evidence="7" id="KW-1185">Reference proteome</keyword>